<proteinExistence type="predicted"/>
<protein>
    <submittedName>
        <fullName evidence="1">Uncharacterized protein</fullName>
    </submittedName>
</protein>
<comment type="caution">
    <text evidence="1">The sequence shown here is derived from an EMBL/GenBank/DDBJ whole genome shotgun (WGS) entry which is preliminary data.</text>
</comment>
<feature type="non-terminal residue" evidence="1">
    <location>
        <position position="1"/>
    </location>
</feature>
<accession>G5Q9M8</accession>
<organism evidence="1 2">
    <name type="scientific">Salmonella enterica subsp. enterica serovar Montevideo str. S5-403</name>
    <dbReference type="NCBI Taxonomy" id="913242"/>
    <lineage>
        <taxon>Bacteria</taxon>
        <taxon>Pseudomonadati</taxon>
        <taxon>Pseudomonadota</taxon>
        <taxon>Gammaproteobacteria</taxon>
        <taxon>Enterobacterales</taxon>
        <taxon>Enterobacteriaceae</taxon>
        <taxon>Salmonella</taxon>
    </lineage>
</organism>
<dbReference type="Proteomes" id="UP000003221">
    <property type="component" value="Unassembled WGS sequence"/>
</dbReference>
<dbReference type="AlphaFoldDB" id="G5Q9M8"/>
<name>G5Q9M8_SALMO</name>
<evidence type="ECO:0000313" key="2">
    <source>
        <dbReference type="Proteomes" id="UP000003221"/>
    </source>
</evidence>
<sequence>LGRIVGGARDAPPHLLASWISRTSALVRGPIAACPKAAMGRFGFEQ</sequence>
<dbReference type="EMBL" id="AFCS01001145">
    <property type="protein sequence ID" value="EHC73782.1"/>
    <property type="molecule type" value="Genomic_DNA"/>
</dbReference>
<gene>
    <name evidence="1" type="ORF">LTSEMON_5140</name>
</gene>
<evidence type="ECO:0000313" key="1">
    <source>
        <dbReference type="EMBL" id="EHC73782.1"/>
    </source>
</evidence>
<reference evidence="1 2" key="1">
    <citation type="journal article" date="2011" name="BMC Genomics">
        <title>Genome sequencing reveals diversification of virulence factor content and possible host adaptation in distinct subpopulations of Salmonella enterica.</title>
        <authorList>
            <person name="den Bakker H.C."/>
            <person name="Moreno Switt A.I."/>
            <person name="Govoni G."/>
            <person name="Cummings C.A."/>
            <person name="Ranieri M.L."/>
            <person name="Degoricija L."/>
            <person name="Hoelzer K."/>
            <person name="Rodriguez-Rivera L.D."/>
            <person name="Brown S."/>
            <person name="Bolchacova E."/>
            <person name="Furtado M.R."/>
            <person name="Wiedmann M."/>
        </authorList>
    </citation>
    <scope>NUCLEOTIDE SEQUENCE [LARGE SCALE GENOMIC DNA]</scope>
    <source>
        <strain evidence="1 2">S5-403</strain>
    </source>
</reference>